<reference evidence="4 6" key="1">
    <citation type="journal article" date="2012" name="Nature">
        <title>Algal genomes reveal evolutionary mosaicism and the fate of nucleomorphs.</title>
        <authorList>
            <consortium name="DOE Joint Genome Institute"/>
            <person name="Curtis B.A."/>
            <person name="Tanifuji G."/>
            <person name="Burki F."/>
            <person name="Gruber A."/>
            <person name="Irimia M."/>
            <person name="Maruyama S."/>
            <person name="Arias M.C."/>
            <person name="Ball S.G."/>
            <person name="Gile G.H."/>
            <person name="Hirakawa Y."/>
            <person name="Hopkins J.F."/>
            <person name="Kuo A."/>
            <person name="Rensing S.A."/>
            <person name="Schmutz J."/>
            <person name="Symeonidi A."/>
            <person name="Elias M."/>
            <person name="Eveleigh R.J."/>
            <person name="Herman E.K."/>
            <person name="Klute M.J."/>
            <person name="Nakayama T."/>
            <person name="Obornik M."/>
            <person name="Reyes-Prieto A."/>
            <person name="Armbrust E.V."/>
            <person name="Aves S.J."/>
            <person name="Beiko R.G."/>
            <person name="Coutinho P."/>
            <person name="Dacks J.B."/>
            <person name="Durnford D.G."/>
            <person name="Fast N.M."/>
            <person name="Green B.R."/>
            <person name="Grisdale C.J."/>
            <person name="Hempel F."/>
            <person name="Henrissat B."/>
            <person name="Hoppner M.P."/>
            <person name="Ishida K."/>
            <person name="Kim E."/>
            <person name="Koreny L."/>
            <person name="Kroth P.G."/>
            <person name="Liu Y."/>
            <person name="Malik S.B."/>
            <person name="Maier U.G."/>
            <person name="McRose D."/>
            <person name="Mock T."/>
            <person name="Neilson J.A."/>
            <person name="Onodera N.T."/>
            <person name="Poole A.M."/>
            <person name="Pritham E.J."/>
            <person name="Richards T.A."/>
            <person name="Rocap G."/>
            <person name="Roy S.W."/>
            <person name="Sarai C."/>
            <person name="Schaack S."/>
            <person name="Shirato S."/>
            <person name="Slamovits C.H."/>
            <person name="Spencer D.F."/>
            <person name="Suzuki S."/>
            <person name="Worden A.Z."/>
            <person name="Zauner S."/>
            <person name="Barry K."/>
            <person name="Bell C."/>
            <person name="Bharti A.K."/>
            <person name="Crow J.A."/>
            <person name="Grimwood J."/>
            <person name="Kramer R."/>
            <person name="Lindquist E."/>
            <person name="Lucas S."/>
            <person name="Salamov A."/>
            <person name="McFadden G.I."/>
            <person name="Lane C.E."/>
            <person name="Keeling P.J."/>
            <person name="Gray M.W."/>
            <person name="Grigoriev I.V."/>
            <person name="Archibald J.M."/>
        </authorList>
    </citation>
    <scope>NUCLEOTIDE SEQUENCE</scope>
    <source>
        <strain evidence="4 6">CCMP2712</strain>
    </source>
</reference>
<dbReference type="EMBL" id="JH993380">
    <property type="protein sequence ID" value="EKX31050.1"/>
    <property type="molecule type" value="Genomic_DNA"/>
</dbReference>
<evidence type="ECO:0000259" key="3">
    <source>
        <dbReference type="PROSITE" id="PS51294"/>
    </source>
</evidence>
<keyword evidence="1" id="KW-0539">Nucleus</keyword>
<feature type="compositionally biased region" description="Basic and acidic residues" evidence="2">
    <location>
        <begin position="71"/>
        <end position="89"/>
    </location>
</feature>
<keyword evidence="6" id="KW-1185">Reference proteome</keyword>
<dbReference type="InterPro" id="IPR009057">
    <property type="entry name" value="Homeodomain-like_sf"/>
</dbReference>
<dbReference type="STRING" id="905079.L1I5B7"/>
<dbReference type="HOGENOM" id="CLU_123601_0_0_1"/>
<dbReference type="SUPFAM" id="SSF46689">
    <property type="entry name" value="Homeodomain-like"/>
    <property type="match status" value="1"/>
</dbReference>
<dbReference type="KEGG" id="gtt:GUITHDRAFT_122743"/>
<dbReference type="RefSeq" id="XP_005818030.1">
    <property type="nucleotide sequence ID" value="XM_005817973.1"/>
</dbReference>
<evidence type="ECO:0000313" key="5">
    <source>
        <dbReference type="EnsemblProtists" id="EKX31050"/>
    </source>
</evidence>
<dbReference type="InterPro" id="IPR001005">
    <property type="entry name" value="SANT/Myb"/>
</dbReference>
<dbReference type="PaxDb" id="55529-EKX31050"/>
<dbReference type="CDD" id="cd00167">
    <property type="entry name" value="SANT"/>
    <property type="match status" value="1"/>
</dbReference>
<dbReference type="SMART" id="SM00717">
    <property type="entry name" value="SANT"/>
    <property type="match status" value="1"/>
</dbReference>
<organism evidence="4">
    <name type="scientific">Guillardia theta (strain CCMP2712)</name>
    <name type="common">Cryptophyte</name>
    <dbReference type="NCBI Taxonomy" id="905079"/>
    <lineage>
        <taxon>Eukaryota</taxon>
        <taxon>Cryptophyceae</taxon>
        <taxon>Pyrenomonadales</taxon>
        <taxon>Geminigeraceae</taxon>
        <taxon>Guillardia</taxon>
    </lineage>
</organism>
<dbReference type="Gene3D" id="1.10.10.60">
    <property type="entry name" value="Homeodomain-like"/>
    <property type="match status" value="1"/>
</dbReference>
<dbReference type="Proteomes" id="UP000011087">
    <property type="component" value="Unassembled WGS sequence"/>
</dbReference>
<reference evidence="5" key="3">
    <citation type="submission" date="2015-06" db="UniProtKB">
        <authorList>
            <consortium name="EnsemblProtists"/>
        </authorList>
    </citation>
    <scope>IDENTIFICATION</scope>
</reference>
<dbReference type="EnsemblProtists" id="EKX31050">
    <property type="protein sequence ID" value="EKX31050"/>
    <property type="gene ID" value="GUITHDRAFT_122743"/>
</dbReference>
<dbReference type="InterPro" id="IPR017930">
    <property type="entry name" value="Myb_dom"/>
</dbReference>
<dbReference type="PANTHER" id="PTHR12802">
    <property type="entry name" value="SWI/SNF COMPLEX-RELATED"/>
    <property type="match status" value="1"/>
</dbReference>
<evidence type="ECO:0000313" key="4">
    <source>
        <dbReference type="EMBL" id="EKX31050.1"/>
    </source>
</evidence>
<evidence type="ECO:0000256" key="2">
    <source>
        <dbReference type="SAM" id="MobiDB-lite"/>
    </source>
</evidence>
<dbReference type="AlphaFoldDB" id="L1I5B7"/>
<evidence type="ECO:0000313" key="6">
    <source>
        <dbReference type="Proteomes" id="UP000011087"/>
    </source>
</evidence>
<accession>L1I5B7</accession>
<protein>
    <recommendedName>
        <fullName evidence="3">HTH myb-type domain-containing protein</fullName>
    </recommendedName>
</protein>
<dbReference type="GeneID" id="17287770"/>
<proteinExistence type="predicted"/>
<name>L1I5B7_GUITC</name>
<sequence>MEQSSESLVDAIDALFTGQSETAVTEEDIDKVLNDDQFEEEEGGGVVLDAHAKSSNRTQVTISFDAAGAERPSEKTGELSEAAGEERASGTRQNRWKKEEHELFLQGVQRYCQSFPRIDEDGVFVGLGDGVADIIAAEIGTRTAAQVRSHAQKYFLSKQYKRSSAANAPGGS</sequence>
<evidence type="ECO:0000256" key="1">
    <source>
        <dbReference type="ARBA" id="ARBA00023242"/>
    </source>
</evidence>
<feature type="region of interest" description="Disordered" evidence="2">
    <location>
        <begin position="64"/>
        <end position="94"/>
    </location>
</feature>
<reference evidence="6" key="2">
    <citation type="submission" date="2012-11" db="EMBL/GenBank/DDBJ databases">
        <authorList>
            <person name="Kuo A."/>
            <person name="Curtis B.A."/>
            <person name="Tanifuji G."/>
            <person name="Burki F."/>
            <person name="Gruber A."/>
            <person name="Irimia M."/>
            <person name="Maruyama S."/>
            <person name="Arias M.C."/>
            <person name="Ball S.G."/>
            <person name="Gile G.H."/>
            <person name="Hirakawa Y."/>
            <person name="Hopkins J.F."/>
            <person name="Rensing S.A."/>
            <person name="Schmutz J."/>
            <person name="Symeonidi A."/>
            <person name="Elias M."/>
            <person name="Eveleigh R.J."/>
            <person name="Herman E.K."/>
            <person name="Klute M.J."/>
            <person name="Nakayama T."/>
            <person name="Obornik M."/>
            <person name="Reyes-Prieto A."/>
            <person name="Armbrust E.V."/>
            <person name="Aves S.J."/>
            <person name="Beiko R.G."/>
            <person name="Coutinho P."/>
            <person name="Dacks J.B."/>
            <person name="Durnford D.G."/>
            <person name="Fast N.M."/>
            <person name="Green B.R."/>
            <person name="Grisdale C."/>
            <person name="Hempe F."/>
            <person name="Henrissat B."/>
            <person name="Hoppner M.P."/>
            <person name="Ishida K.-I."/>
            <person name="Kim E."/>
            <person name="Koreny L."/>
            <person name="Kroth P.G."/>
            <person name="Liu Y."/>
            <person name="Malik S.-B."/>
            <person name="Maier U.G."/>
            <person name="McRose D."/>
            <person name="Mock T."/>
            <person name="Neilson J.A."/>
            <person name="Onodera N.T."/>
            <person name="Poole A.M."/>
            <person name="Pritham E.J."/>
            <person name="Richards T.A."/>
            <person name="Rocap G."/>
            <person name="Roy S.W."/>
            <person name="Sarai C."/>
            <person name="Schaack S."/>
            <person name="Shirato S."/>
            <person name="Slamovits C.H."/>
            <person name="Spencer D.F."/>
            <person name="Suzuki S."/>
            <person name="Worden A.Z."/>
            <person name="Zauner S."/>
            <person name="Barry K."/>
            <person name="Bell C."/>
            <person name="Bharti A.K."/>
            <person name="Crow J.A."/>
            <person name="Grimwood J."/>
            <person name="Kramer R."/>
            <person name="Lindquist E."/>
            <person name="Lucas S."/>
            <person name="Salamov A."/>
            <person name="McFadden G.I."/>
            <person name="Lane C.E."/>
            <person name="Keeling P.J."/>
            <person name="Gray M.W."/>
            <person name="Grigoriev I.V."/>
            <person name="Archibald J.M."/>
        </authorList>
    </citation>
    <scope>NUCLEOTIDE SEQUENCE</scope>
    <source>
        <strain evidence="6">CCMP2712</strain>
    </source>
</reference>
<gene>
    <name evidence="4" type="ORF">GUITHDRAFT_122743</name>
</gene>
<feature type="domain" description="HTH myb-type" evidence="3">
    <location>
        <begin position="135"/>
        <end position="159"/>
    </location>
</feature>
<dbReference type="OrthoDB" id="20473at2759"/>
<dbReference type="PROSITE" id="PS51294">
    <property type="entry name" value="HTH_MYB"/>
    <property type="match status" value="1"/>
</dbReference>